<dbReference type="EMBL" id="JACBYQ010000001">
    <property type="protein sequence ID" value="NYE94269.1"/>
    <property type="molecule type" value="Genomic_DNA"/>
</dbReference>
<accession>A0A7Y9LRJ0</accession>
<feature type="compositionally biased region" description="Basic and acidic residues" evidence="1">
    <location>
        <begin position="119"/>
        <end position="129"/>
    </location>
</feature>
<evidence type="ECO:0000256" key="2">
    <source>
        <dbReference type="SAM" id="Phobius"/>
    </source>
</evidence>
<proteinExistence type="predicted"/>
<name>A0A7Y9LRJ0_9MICC</name>
<feature type="compositionally biased region" description="Basic and acidic residues" evidence="1">
    <location>
        <begin position="87"/>
        <end position="109"/>
    </location>
</feature>
<evidence type="ECO:0000256" key="1">
    <source>
        <dbReference type="SAM" id="MobiDB-lite"/>
    </source>
</evidence>
<reference evidence="3 4" key="1">
    <citation type="submission" date="2020-07" db="EMBL/GenBank/DDBJ databases">
        <title>Sequencing the genomes of 1000 actinobacteria strains.</title>
        <authorList>
            <person name="Klenk H.-P."/>
        </authorList>
    </citation>
    <scope>NUCLEOTIDE SEQUENCE [LARGE SCALE GENOMIC DNA]</scope>
    <source>
        <strain evidence="3 4">DSM 102047</strain>
    </source>
</reference>
<dbReference type="Proteomes" id="UP000521748">
    <property type="component" value="Unassembled WGS sequence"/>
</dbReference>
<dbReference type="RefSeq" id="WP_179388053.1">
    <property type="nucleotide sequence ID" value="NZ_JACBYQ010000001.1"/>
</dbReference>
<feature type="transmembrane region" description="Helical" evidence="2">
    <location>
        <begin position="6"/>
        <end position="29"/>
    </location>
</feature>
<keyword evidence="2" id="KW-0812">Transmembrane</keyword>
<gene>
    <name evidence="3" type="ORF">FHU41_000490</name>
</gene>
<keyword evidence="4" id="KW-1185">Reference proteome</keyword>
<comment type="caution">
    <text evidence="3">The sequence shown here is derived from an EMBL/GenBank/DDBJ whole genome shotgun (WGS) entry which is preliminary data.</text>
</comment>
<feature type="region of interest" description="Disordered" evidence="1">
    <location>
        <begin position="87"/>
        <end position="129"/>
    </location>
</feature>
<organism evidence="3 4">
    <name type="scientific">Psychromicrobium silvestre</name>
    <dbReference type="NCBI Taxonomy" id="1645614"/>
    <lineage>
        <taxon>Bacteria</taxon>
        <taxon>Bacillati</taxon>
        <taxon>Actinomycetota</taxon>
        <taxon>Actinomycetes</taxon>
        <taxon>Micrococcales</taxon>
        <taxon>Micrococcaceae</taxon>
        <taxon>Psychromicrobium</taxon>
    </lineage>
</organism>
<protein>
    <submittedName>
        <fullName evidence="3">Uncharacterized protein</fullName>
    </submittedName>
</protein>
<evidence type="ECO:0000313" key="3">
    <source>
        <dbReference type="EMBL" id="NYE94269.1"/>
    </source>
</evidence>
<evidence type="ECO:0000313" key="4">
    <source>
        <dbReference type="Proteomes" id="UP000521748"/>
    </source>
</evidence>
<keyword evidence="2" id="KW-0472">Membrane</keyword>
<sequence length="129" mass="14523">MPWWSWIVIWVALVALSLLYVVLLGIKLWRHFVALGREFTAASERISFSEPIAAAELVLSNADSAATGNSSREPGWAVHADPAEVRSEYAQGKQDRRAARRDRRIERRTARGQAQSLSDLRHAGRDLTR</sequence>
<dbReference type="AlphaFoldDB" id="A0A7Y9LRJ0"/>
<keyword evidence="2" id="KW-1133">Transmembrane helix</keyword>